<accession>A0AAV7KWV9</accession>
<dbReference type="AlphaFoldDB" id="A0AAV7KWV9"/>
<feature type="region of interest" description="Disordered" evidence="1">
    <location>
        <begin position="1"/>
        <end position="95"/>
    </location>
</feature>
<evidence type="ECO:0000313" key="3">
    <source>
        <dbReference type="Proteomes" id="UP001066276"/>
    </source>
</evidence>
<name>A0AAV7KWV9_PLEWA</name>
<dbReference type="Proteomes" id="UP001066276">
    <property type="component" value="Chromosome 12"/>
</dbReference>
<evidence type="ECO:0000256" key="1">
    <source>
        <dbReference type="SAM" id="MobiDB-lite"/>
    </source>
</evidence>
<evidence type="ECO:0000313" key="2">
    <source>
        <dbReference type="EMBL" id="KAJ1083049.1"/>
    </source>
</evidence>
<feature type="compositionally biased region" description="Low complexity" evidence="1">
    <location>
        <begin position="13"/>
        <end position="35"/>
    </location>
</feature>
<keyword evidence="3" id="KW-1185">Reference proteome</keyword>
<sequence>MWKPGTASRHRAQQQPAAGAATPGQRGSTSAAAAGTGAGARDCLSRVQQSRQQEQSTRPTKRPQSASVPAHLRGTPPINNQDASHPASTERQRCSSYRRSVLTIPDELVRQALSLLEEAGRLDLLAPVVHPHACPVRRAAAGVDAAVVVCSPPHSDAGTEVGVTFRGRLCAR</sequence>
<dbReference type="EMBL" id="JANPWB010000016">
    <property type="protein sequence ID" value="KAJ1083049.1"/>
    <property type="molecule type" value="Genomic_DNA"/>
</dbReference>
<organism evidence="2 3">
    <name type="scientific">Pleurodeles waltl</name>
    <name type="common">Iberian ribbed newt</name>
    <dbReference type="NCBI Taxonomy" id="8319"/>
    <lineage>
        <taxon>Eukaryota</taxon>
        <taxon>Metazoa</taxon>
        <taxon>Chordata</taxon>
        <taxon>Craniata</taxon>
        <taxon>Vertebrata</taxon>
        <taxon>Euteleostomi</taxon>
        <taxon>Amphibia</taxon>
        <taxon>Batrachia</taxon>
        <taxon>Caudata</taxon>
        <taxon>Salamandroidea</taxon>
        <taxon>Salamandridae</taxon>
        <taxon>Pleurodelinae</taxon>
        <taxon>Pleurodeles</taxon>
    </lineage>
</organism>
<proteinExistence type="predicted"/>
<protein>
    <submittedName>
        <fullName evidence="2">Uncharacterized protein</fullName>
    </submittedName>
</protein>
<reference evidence="2" key="1">
    <citation type="journal article" date="2022" name="bioRxiv">
        <title>Sequencing and chromosome-scale assembly of the giantPleurodeles waltlgenome.</title>
        <authorList>
            <person name="Brown T."/>
            <person name="Elewa A."/>
            <person name="Iarovenko S."/>
            <person name="Subramanian E."/>
            <person name="Araus A.J."/>
            <person name="Petzold A."/>
            <person name="Susuki M."/>
            <person name="Suzuki K.-i.T."/>
            <person name="Hayashi T."/>
            <person name="Toyoda A."/>
            <person name="Oliveira C."/>
            <person name="Osipova E."/>
            <person name="Leigh N.D."/>
            <person name="Simon A."/>
            <person name="Yun M.H."/>
        </authorList>
    </citation>
    <scope>NUCLEOTIDE SEQUENCE</scope>
    <source>
        <strain evidence="2">20211129_DDA</strain>
        <tissue evidence="2">Liver</tissue>
    </source>
</reference>
<feature type="compositionally biased region" description="Low complexity" evidence="1">
    <location>
        <begin position="45"/>
        <end position="58"/>
    </location>
</feature>
<feature type="compositionally biased region" description="Polar residues" evidence="1">
    <location>
        <begin position="77"/>
        <end position="87"/>
    </location>
</feature>
<comment type="caution">
    <text evidence="2">The sequence shown here is derived from an EMBL/GenBank/DDBJ whole genome shotgun (WGS) entry which is preliminary data.</text>
</comment>
<gene>
    <name evidence="2" type="ORF">NDU88_003209</name>
</gene>